<dbReference type="Gene3D" id="3.30.40.10">
    <property type="entry name" value="Zinc/RING finger domain, C3HC4 (zinc finger)"/>
    <property type="match status" value="1"/>
</dbReference>
<keyword evidence="3" id="KW-0863">Zinc-finger</keyword>
<evidence type="ECO:0000259" key="6">
    <source>
        <dbReference type="PROSITE" id="PS51805"/>
    </source>
</evidence>
<reference evidence="7" key="1">
    <citation type="submission" date="2021-01" db="EMBL/GenBank/DDBJ databases">
        <authorList>
            <person name="Zahm M."/>
            <person name="Roques C."/>
            <person name="Cabau C."/>
            <person name="Klopp C."/>
            <person name="Donnadieu C."/>
            <person name="Jouanno E."/>
            <person name="Lampietro C."/>
            <person name="Louis A."/>
            <person name="Herpin A."/>
            <person name="Echchiki A."/>
            <person name="Berthelot C."/>
            <person name="Parey E."/>
            <person name="Roest-Crollius H."/>
            <person name="Braasch I."/>
            <person name="Postlethwait J."/>
            <person name="Bobe J."/>
            <person name="Montfort J."/>
            <person name="Bouchez O."/>
            <person name="Begum T."/>
            <person name="Mejri S."/>
            <person name="Adams A."/>
            <person name="Chen W.-J."/>
            <person name="Guiguen Y."/>
        </authorList>
    </citation>
    <scope>NUCLEOTIDE SEQUENCE</scope>
    <source>
        <tissue evidence="7">Blood</tissue>
    </source>
</reference>
<dbReference type="Pfam" id="PF13771">
    <property type="entry name" value="zf-HC5HC2H"/>
    <property type="match status" value="1"/>
</dbReference>
<feature type="domain" description="PHD-type" evidence="6">
    <location>
        <begin position="395"/>
        <end position="510"/>
    </location>
</feature>
<evidence type="ECO:0000256" key="5">
    <source>
        <dbReference type="SAM" id="MobiDB-lite"/>
    </source>
</evidence>
<keyword evidence="2" id="KW-0479">Metal-binding</keyword>
<keyword evidence="4" id="KW-0862">Zinc</keyword>
<feature type="compositionally biased region" description="Basic residues" evidence="5">
    <location>
        <begin position="172"/>
        <end position="189"/>
    </location>
</feature>
<dbReference type="InterPro" id="IPR034732">
    <property type="entry name" value="EPHD"/>
</dbReference>
<name>A0A8T3CFV3_9TELE</name>
<feature type="compositionally biased region" description="Basic residues" evidence="5">
    <location>
        <begin position="226"/>
        <end position="238"/>
    </location>
</feature>
<feature type="compositionally biased region" description="Basic and acidic residues" evidence="5">
    <location>
        <begin position="247"/>
        <end position="276"/>
    </location>
</feature>
<dbReference type="Proteomes" id="UP000829720">
    <property type="component" value="Unassembled WGS sequence"/>
</dbReference>
<gene>
    <name evidence="7" type="ORF">AGOR_G00221460</name>
</gene>
<evidence type="ECO:0000256" key="3">
    <source>
        <dbReference type="ARBA" id="ARBA00022771"/>
    </source>
</evidence>
<evidence type="ECO:0000256" key="4">
    <source>
        <dbReference type="ARBA" id="ARBA00022833"/>
    </source>
</evidence>
<dbReference type="EMBL" id="JAERUA010000022">
    <property type="protein sequence ID" value="KAI1883959.1"/>
    <property type="molecule type" value="Genomic_DNA"/>
</dbReference>
<dbReference type="InterPro" id="IPR001965">
    <property type="entry name" value="Znf_PHD"/>
</dbReference>
<keyword evidence="1" id="KW-0597">Phosphoprotein</keyword>
<feature type="region of interest" description="Disordered" evidence="5">
    <location>
        <begin position="366"/>
        <end position="407"/>
    </location>
</feature>
<feature type="compositionally biased region" description="Basic and acidic residues" evidence="5">
    <location>
        <begin position="28"/>
        <end position="42"/>
    </location>
</feature>
<dbReference type="SMART" id="SM00249">
    <property type="entry name" value="PHD"/>
    <property type="match status" value="1"/>
</dbReference>
<dbReference type="GO" id="GO:0032922">
    <property type="term" value="P:circadian regulation of gene expression"/>
    <property type="evidence" value="ECO:0007669"/>
    <property type="project" value="TreeGrafter"/>
</dbReference>
<comment type="caution">
    <text evidence="7">The sequence shown here is derived from an EMBL/GenBank/DDBJ whole genome shotgun (WGS) entry which is preliminary data.</text>
</comment>
<dbReference type="PANTHER" id="PTHR14955">
    <property type="entry name" value="RETINOIC ACID INDUCED 1/TRANSCRIPTION FACTOR 20"/>
    <property type="match status" value="1"/>
</dbReference>
<dbReference type="InterPro" id="IPR013083">
    <property type="entry name" value="Znf_RING/FYVE/PHD"/>
</dbReference>
<dbReference type="GO" id="GO:0005634">
    <property type="term" value="C:nucleus"/>
    <property type="evidence" value="ECO:0007669"/>
    <property type="project" value="TreeGrafter"/>
</dbReference>
<feature type="compositionally biased region" description="Low complexity" evidence="5">
    <location>
        <begin position="123"/>
        <end position="133"/>
    </location>
</feature>
<dbReference type="InterPro" id="IPR052440">
    <property type="entry name" value="Trans_Reg/Chrom_Remod"/>
</dbReference>
<dbReference type="OrthoDB" id="10029243at2759"/>
<evidence type="ECO:0000313" key="8">
    <source>
        <dbReference type="Proteomes" id="UP000829720"/>
    </source>
</evidence>
<sequence>MVQGDLVPKTTSTIPTPNTNANTVLQDTEEKEKAKPTEVKTEEGEDSQNVVVGMESEIGTKATITGRRRGRPSETLDQPKPIIETAPEATSLIINTPRLAKQRAIKNNREMHMKQRRKRRKAPATAEEATPSAPELPPDSTPPTASALPTVTTQPQPSLDGVPTSSTASVCKRGRPPRLPPGKRGRGKGVGKQSSKKAATTALITGPKKKRNREITNNSTVETSKKIHKLKARHRKQRADHVTITAMEEKKEEEKRPDVPLKHKLQEPERNAESDRRSFRPYVRINSSDDLLPHCIIINRPEEDQLLHRARRLKKMRLSKAKNPSVITKAAMATSSAMLEGPLVNSSLSGSIPRKALAFGPKLECREEGERAEEPGEALSTDKPLKSDAIPKGPGRRGRGGPGDGGVRGLEWARAGFRRLQLEAESKEHWAHEACAIWTNGVILIAGKLYGLTEAIHAAAHTQCSACQAVGASISCSREGCSQIFHFVCAKDTGCLLQEDNFSLKCTKHKDV</sequence>
<organism evidence="7 8">
    <name type="scientific">Albula goreensis</name>
    <dbReference type="NCBI Taxonomy" id="1534307"/>
    <lineage>
        <taxon>Eukaryota</taxon>
        <taxon>Metazoa</taxon>
        <taxon>Chordata</taxon>
        <taxon>Craniata</taxon>
        <taxon>Vertebrata</taxon>
        <taxon>Euteleostomi</taxon>
        <taxon>Actinopterygii</taxon>
        <taxon>Neopterygii</taxon>
        <taxon>Teleostei</taxon>
        <taxon>Albuliformes</taxon>
        <taxon>Albulidae</taxon>
        <taxon>Albula</taxon>
    </lineage>
</organism>
<accession>A0A8T3CFV3</accession>
<protein>
    <recommendedName>
        <fullName evidence="6">PHD-type domain-containing protein</fullName>
    </recommendedName>
</protein>
<dbReference type="GO" id="GO:0008270">
    <property type="term" value="F:zinc ion binding"/>
    <property type="evidence" value="ECO:0007669"/>
    <property type="project" value="UniProtKB-KW"/>
</dbReference>
<dbReference type="AlphaFoldDB" id="A0A8T3CFV3"/>
<evidence type="ECO:0000256" key="2">
    <source>
        <dbReference type="ARBA" id="ARBA00022723"/>
    </source>
</evidence>
<dbReference type="PANTHER" id="PTHR14955:SF6">
    <property type="entry name" value="RETINOIC ACID-INDUCED PROTEIN 1"/>
    <property type="match status" value="1"/>
</dbReference>
<evidence type="ECO:0000256" key="1">
    <source>
        <dbReference type="ARBA" id="ARBA00022553"/>
    </source>
</evidence>
<proteinExistence type="predicted"/>
<dbReference type="GO" id="GO:0006357">
    <property type="term" value="P:regulation of transcription by RNA polymerase II"/>
    <property type="evidence" value="ECO:0007669"/>
    <property type="project" value="TreeGrafter"/>
</dbReference>
<feature type="compositionally biased region" description="Polar residues" evidence="5">
    <location>
        <begin position="9"/>
        <end position="26"/>
    </location>
</feature>
<evidence type="ECO:0000313" key="7">
    <source>
        <dbReference type="EMBL" id="KAI1883959.1"/>
    </source>
</evidence>
<feature type="region of interest" description="Disordered" evidence="5">
    <location>
        <begin position="1"/>
        <end position="276"/>
    </location>
</feature>
<feature type="compositionally biased region" description="Polar residues" evidence="5">
    <location>
        <begin position="142"/>
        <end position="169"/>
    </location>
</feature>
<dbReference type="PROSITE" id="PS51805">
    <property type="entry name" value="EPHD"/>
    <property type="match status" value="1"/>
</dbReference>
<keyword evidence="8" id="KW-1185">Reference proteome</keyword>